<dbReference type="EMBL" id="MU274924">
    <property type="protein sequence ID" value="KAI0086393.1"/>
    <property type="molecule type" value="Genomic_DNA"/>
</dbReference>
<accession>A0ACB8TWL2</accession>
<gene>
    <name evidence="1" type="ORF">BDY19DRAFT_996000</name>
</gene>
<name>A0ACB8TWL2_9APHY</name>
<reference evidence="1" key="1">
    <citation type="journal article" date="2021" name="Environ. Microbiol.">
        <title>Gene family expansions and transcriptome signatures uncover fungal adaptations to wood decay.</title>
        <authorList>
            <person name="Hage H."/>
            <person name="Miyauchi S."/>
            <person name="Viragh M."/>
            <person name="Drula E."/>
            <person name="Min B."/>
            <person name="Chaduli D."/>
            <person name="Navarro D."/>
            <person name="Favel A."/>
            <person name="Norest M."/>
            <person name="Lesage-Meessen L."/>
            <person name="Balint B."/>
            <person name="Merenyi Z."/>
            <person name="de Eugenio L."/>
            <person name="Morin E."/>
            <person name="Martinez A.T."/>
            <person name="Baldrian P."/>
            <person name="Stursova M."/>
            <person name="Martinez M.J."/>
            <person name="Novotny C."/>
            <person name="Magnuson J.K."/>
            <person name="Spatafora J.W."/>
            <person name="Maurice S."/>
            <person name="Pangilinan J."/>
            <person name="Andreopoulos W."/>
            <person name="LaButti K."/>
            <person name="Hundley H."/>
            <person name="Na H."/>
            <person name="Kuo A."/>
            <person name="Barry K."/>
            <person name="Lipzen A."/>
            <person name="Henrissat B."/>
            <person name="Riley R."/>
            <person name="Ahrendt S."/>
            <person name="Nagy L.G."/>
            <person name="Grigoriev I.V."/>
            <person name="Martin F."/>
            <person name="Rosso M.N."/>
        </authorList>
    </citation>
    <scope>NUCLEOTIDE SEQUENCE</scope>
    <source>
        <strain evidence="1">CBS 384.51</strain>
    </source>
</reference>
<dbReference type="Proteomes" id="UP001055072">
    <property type="component" value="Unassembled WGS sequence"/>
</dbReference>
<organism evidence="1 2">
    <name type="scientific">Irpex rosettiformis</name>
    <dbReference type="NCBI Taxonomy" id="378272"/>
    <lineage>
        <taxon>Eukaryota</taxon>
        <taxon>Fungi</taxon>
        <taxon>Dikarya</taxon>
        <taxon>Basidiomycota</taxon>
        <taxon>Agaricomycotina</taxon>
        <taxon>Agaricomycetes</taxon>
        <taxon>Polyporales</taxon>
        <taxon>Irpicaceae</taxon>
        <taxon>Irpex</taxon>
    </lineage>
</organism>
<evidence type="ECO:0000313" key="1">
    <source>
        <dbReference type="EMBL" id="KAI0086393.1"/>
    </source>
</evidence>
<proteinExistence type="predicted"/>
<keyword evidence="2" id="KW-1185">Reference proteome</keyword>
<evidence type="ECO:0000313" key="2">
    <source>
        <dbReference type="Proteomes" id="UP001055072"/>
    </source>
</evidence>
<protein>
    <submittedName>
        <fullName evidence="1">Uncharacterized protein</fullName>
    </submittedName>
</protein>
<comment type="caution">
    <text evidence="1">The sequence shown here is derived from an EMBL/GenBank/DDBJ whole genome shotgun (WGS) entry which is preliminary data.</text>
</comment>
<sequence>MYAKTVISLLTFALLAPSFVAAAEDLIVIPGFGQGMASVSQAGVGPGGSTTFILSPTGSDSGFVPSVSGPVTVINGPSGSSEAQFQLVDGSNIDSKCAMNGDQASCTVAIAQSGTTLTSAFVTQLPTGTVPVGSQPNSGLKVASVVTGGMVLVGMASGLLLL</sequence>